<organism evidence="3 4">
    <name type="scientific">Musa troglodytarum</name>
    <name type="common">fe'i banana</name>
    <dbReference type="NCBI Taxonomy" id="320322"/>
    <lineage>
        <taxon>Eukaryota</taxon>
        <taxon>Viridiplantae</taxon>
        <taxon>Streptophyta</taxon>
        <taxon>Embryophyta</taxon>
        <taxon>Tracheophyta</taxon>
        <taxon>Spermatophyta</taxon>
        <taxon>Magnoliopsida</taxon>
        <taxon>Liliopsida</taxon>
        <taxon>Zingiberales</taxon>
        <taxon>Musaceae</taxon>
        <taxon>Musa</taxon>
    </lineage>
</organism>
<dbReference type="PANTHER" id="PTHR35107:SF2">
    <property type="entry name" value="EXPRESSED PROTEIN"/>
    <property type="match status" value="1"/>
</dbReference>
<keyword evidence="1" id="KW-0812">Transmembrane</keyword>
<evidence type="ECO:0000256" key="2">
    <source>
        <dbReference type="SAM" id="SignalP"/>
    </source>
</evidence>
<dbReference type="EMBL" id="CP097503">
    <property type="protein sequence ID" value="URD77851.1"/>
    <property type="molecule type" value="Genomic_DNA"/>
</dbReference>
<feature type="chain" id="PRO_5039178438" evidence="2">
    <location>
        <begin position="25"/>
        <end position="239"/>
    </location>
</feature>
<evidence type="ECO:0000313" key="3">
    <source>
        <dbReference type="EMBL" id="URD77851.1"/>
    </source>
</evidence>
<gene>
    <name evidence="3" type="ORF">MUK42_02756</name>
</gene>
<keyword evidence="1" id="KW-1133">Transmembrane helix</keyword>
<accession>A0A9E7JEB8</accession>
<keyword evidence="4" id="KW-1185">Reference proteome</keyword>
<feature type="signal peptide" evidence="2">
    <location>
        <begin position="1"/>
        <end position="24"/>
    </location>
</feature>
<evidence type="ECO:0000313" key="4">
    <source>
        <dbReference type="Proteomes" id="UP001055439"/>
    </source>
</evidence>
<dbReference type="OrthoDB" id="769005at2759"/>
<keyword evidence="1" id="KW-0472">Membrane</keyword>
<keyword evidence="2" id="KW-0732">Signal</keyword>
<sequence>MASSGSAFPLLLSVLSLLAASAAARPGVPFHPCNTVFISYTISTTTDAALPGNNRPNGFVSVYRIITPVRTTFHSDPRLAMIPRLGLLPRREVVPAEPAAFGFSSLRDRAKDILVVVIGLLFGVGCGALTAATMYLAWSLVAHRHEICGSDGFSDEEGDVKGSAKKAGYVKIPPADPASVKEGVGYPRKWIAEMGNSTRLFSISVLQEFTVDDVTNLNMVLIAWSLTFMVDDVVHYLQY</sequence>
<dbReference type="AlphaFoldDB" id="A0A9E7JEB8"/>
<reference evidence="3" key="1">
    <citation type="submission" date="2022-05" db="EMBL/GenBank/DDBJ databases">
        <title>The Musa troglodytarum L. genome provides insights into the mechanism of non-climacteric behaviour and enrichment of carotenoids.</title>
        <authorList>
            <person name="Wang J."/>
        </authorList>
    </citation>
    <scope>NUCLEOTIDE SEQUENCE</scope>
    <source>
        <tissue evidence="3">Leaf</tissue>
    </source>
</reference>
<name>A0A9E7JEB8_9LILI</name>
<protein>
    <submittedName>
        <fullName evidence="3">Uncharacterized protein</fullName>
    </submittedName>
</protein>
<dbReference type="PANTHER" id="PTHR35107">
    <property type="entry name" value="EXPRESSED PROTEIN"/>
    <property type="match status" value="1"/>
</dbReference>
<proteinExistence type="predicted"/>
<dbReference type="Proteomes" id="UP001055439">
    <property type="component" value="Chromosome 10"/>
</dbReference>
<feature type="transmembrane region" description="Helical" evidence="1">
    <location>
        <begin position="113"/>
        <end position="137"/>
    </location>
</feature>
<evidence type="ECO:0000256" key="1">
    <source>
        <dbReference type="SAM" id="Phobius"/>
    </source>
</evidence>